<dbReference type="Pfam" id="PF00300">
    <property type="entry name" value="His_Phos_1"/>
    <property type="match status" value="1"/>
</dbReference>
<gene>
    <name evidence="3" type="ORF">V6R90_03315</name>
</gene>
<evidence type="ECO:0000256" key="1">
    <source>
        <dbReference type="ARBA" id="ARBA00022801"/>
    </source>
</evidence>
<dbReference type="Proteomes" id="UP001482520">
    <property type="component" value="Unassembled WGS sequence"/>
</dbReference>
<dbReference type="EMBL" id="JBEGDP010000002">
    <property type="protein sequence ID" value="MEQ7846293.1"/>
    <property type="molecule type" value="Genomic_DNA"/>
</dbReference>
<comment type="caution">
    <text evidence="3">The sequence shown here is derived from an EMBL/GenBank/DDBJ whole genome shotgun (WGS) entry which is preliminary data.</text>
</comment>
<dbReference type="InterPro" id="IPR013078">
    <property type="entry name" value="His_Pase_superF_clade-1"/>
</dbReference>
<proteinExistence type="predicted"/>
<feature type="region of interest" description="Disordered" evidence="2">
    <location>
        <begin position="14"/>
        <end position="33"/>
    </location>
</feature>
<reference evidence="3 4" key="1">
    <citation type="submission" date="2024-02" db="EMBL/GenBank/DDBJ databases">
        <title>Full genome sequence of Nocardioides kribbensis.</title>
        <authorList>
            <person name="Poletto B.L."/>
            <person name="Silva G."/>
            <person name="Galante D."/>
            <person name="Campos K.R."/>
            <person name="Santos M.B.N."/>
            <person name="Sacchi C.T."/>
        </authorList>
    </citation>
    <scope>NUCLEOTIDE SEQUENCE [LARGE SCALE GENOMIC DNA]</scope>
    <source>
        <strain evidence="3 4">O4R</strain>
    </source>
</reference>
<evidence type="ECO:0000313" key="3">
    <source>
        <dbReference type="EMBL" id="MEQ7846293.1"/>
    </source>
</evidence>
<protein>
    <submittedName>
        <fullName evidence="3">Histidine phosphatase family protein</fullName>
    </submittedName>
</protein>
<dbReference type="Gene3D" id="3.40.50.1240">
    <property type="entry name" value="Phosphoglycerate mutase-like"/>
    <property type="match status" value="1"/>
</dbReference>
<organism evidence="3 4">
    <name type="scientific">Nocardioides kribbensis</name>
    <dbReference type="NCBI Taxonomy" id="305517"/>
    <lineage>
        <taxon>Bacteria</taxon>
        <taxon>Bacillati</taxon>
        <taxon>Actinomycetota</taxon>
        <taxon>Actinomycetes</taxon>
        <taxon>Propionibacteriales</taxon>
        <taxon>Nocardioidaceae</taxon>
        <taxon>Nocardioides</taxon>
    </lineage>
</organism>
<dbReference type="SUPFAM" id="SSF53254">
    <property type="entry name" value="Phosphoglycerate mutase-like"/>
    <property type="match status" value="1"/>
</dbReference>
<dbReference type="CDD" id="cd07040">
    <property type="entry name" value="HP"/>
    <property type="match status" value="1"/>
</dbReference>
<dbReference type="PANTHER" id="PTHR20935:SF1">
    <property type="entry name" value="SLL1549 PROTEIN"/>
    <property type="match status" value="1"/>
</dbReference>
<dbReference type="SMART" id="SM00855">
    <property type="entry name" value="PGAM"/>
    <property type="match status" value="1"/>
</dbReference>
<feature type="compositionally biased region" description="Basic and acidic residues" evidence="2">
    <location>
        <begin position="15"/>
        <end position="33"/>
    </location>
</feature>
<sequence>MTDSTPRRLVVMRHARAEHSGPSDHERRLTDGGADDARAAGAWLAGLGLEPDHVLVSAALRTRETWEAVAEGAGWDDDATHDEGLYAAGPETALDLVRQSPADALTVVVVGHNPTMATLAQLLDDGEGDEEASNDLAGGFPTCAAAVLEVDDDWADLEEQSARLLAFHVSRA</sequence>
<name>A0ABV1NUY8_9ACTN</name>
<evidence type="ECO:0000256" key="2">
    <source>
        <dbReference type="SAM" id="MobiDB-lite"/>
    </source>
</evidence>
<accession>A0ABV1NUY8</accession>
<evidence type="ECO:0000313" key="4">
    <source>
        <dbReference type="Proteomes" id="UP001482520"/>
    </source>
</evidence>
<dbReference type="RefSeq" id="WP_251533063.1">
    <property type="nucleotide sequence ID" value="NZ_BAAAMM010000001.1"/>
</dbReference>
<dbReference type="InterPro" id="IPR029033">
    <property type="entry name" value="His_PPase_superfam"/>
</dbReference>
<keyword evidence="4" id="KW-1185">Reference proteome</keyword>
<dbReference type="PANTHER" id="PTHR20935">
    <property type="entry name" value="PHOSPHOGLYCERATE MUTASE-RELATED"/>
    <property type="match status" value="1"/>
</dbReference>
<dbReference type="InterPro" id="IPR051021">
    <property type="entry name" value="Mito_Ser/Thr_phosphatase"/>
</dbReference>
<keyword evidence="1" id="KW-0378">Hydrolase</keyword>